<evidence type="ECO:0000313" key="4">
    <source>
        <dbReference type="Proteomes" id="UP000198809"/>
    </source>
</evidence>
<organism evidence="3 4">
    <name type="scientific">Paenibacillus sophorae</name>
    <dbReference type="NCBI Taxonomy" id="1333845"/>
    <lineage>
        <taxon>Bacteria</taxon>
        <taxon>Bacillati</taxon>
        <taxon>Bacillota</taxon>
        <taxon>Bacilli</taxon>
        <taxon>Bacillales</taxon>
        <taxon>Paenibacillaceae</taxon>
        <taxon>Paenibacillus</taxon>
    </lineage>
</organism>
<dbReference type="OrthoDB" id="9812611at2"/>
<evidence type="ECO:0000313" key="5">
    <source>
        <dbReference type="Proteomes" id="UP000683429"/>
    </source>
</evidence>
<dbReference type="Proteomes" id="UP000683429">
    <property type="component" value="Chromosome"/>
</dbReference>
<sequence length="244" mass="28745">MIKTFEHELFGQIRTTVKDDEVYFNLYDTGLALGYTKKNGIGTVYLFKDRLAKICESFDITGVYGTYTDEKAMITKESDFENLYIIEENIYDLIFESQAKNARSFRKWVTSDVLPAIRRDGMYVSEDATHEQVKFNPDVFMSNLDDYNITKLYDLIEAFLSFHREKKTRLPFKRKSAKHHGNKKFKDHIDSMEEIRDQLMSFLEAKIHQFNDSNQAGLAQEYVRIKGMVHWKVENMRYRTAACK</sequence>
<protein>
    <submittedName>
        <fullName evidence="3">BRO family, N-terminal domain</fullName>
    </submittedName>
</protein>
<dbReference type="Pfam" id="PF02498">
    <property type="entry name" value="Bro-N"/>
    <property type="match status" value="1"/>
</dbReference>
<evidence type="ECO:0000259" key="1">
    <source>
        <dbReference type="PROSITE" id="PS51750"/>
    </source>
</evidence>
<dbReference type="AlphaFoldDB" id="A0A1H8H6E2"/>
<name>A0A1H8H6E2_9BACL</name>
<dbReference type="EMBL" id="FODH01000001">
    <property type="protein sequence ID" value="SEN51564.1"/>
    <property type="molecule type" value="Genomic_DNA"/>
</dbReference>
<reference evidence="3 4" key="1">
    <citation type="submission" date="2016-10" db="EMBL/GenBank/DDBJ databases">
        <authorList>
            <person name="de Groot N.N."/>
        </authorList>
    </citation>
    <scope>NUCLEOTIDE SEQUENCE [LARGE SCALE GENOMIC DNA]</scope>
    <source>
        <strain evidence="3 4">CGMCC 1.10238</strain>
    </source>
</reference>
<dbReference type="STRING" id="1333845.SAMN04487895_101764"/>
<feature type="domain" description="Bro-N" evidence="1">
    <location>
        <begin position="7"/>
        <end position="121"/>
    </location>
</feature>
<proteinExistence type="predicted"/>
<dbReference type="InterPro" id="IPR003497">
    <property type="entry name" value="BRO_N_domain"/>
</dbReference>
<dbReference type="RefSeq" id="WP_051499336.1">
    <property type="nucleotide sequence ID" value="NZ_CP076607.1"/>
</dbReference>
<evidence type="ECO:0000313" key="2">
    <source>
        <dbReference type="EMBL" id="QWU14452.1"/>
    </source>
</evidence>
<dbReference type="EMBL" id="CP076607">
    <property type="protein sequence ID" value="QWU14452.1"/>
    <property type="molecule type" value="Genomic_DNA"/>
</dbReference>
<dbReference type="SMART" id="SM01040">
    <property type="entry name" value="Bro-N"/>
    <property type="match status" value="1"/>
</dbReference>
<reference evidence="2 5" key="2">
    <citation type="submission" date="2021-06" db="EMBL/GenBank/DDBJ databases">
        <title>Whole genome sequence of Paenibacillus sophorae DSM23020 for comparative genomics.</title>
        <authorList>
            <person name="Kim M.-J."/>
            <person name="Lee G."/>
            <person name="Shin J.-H."/>
        </authorList>
    </citation>
    <scope>NUCLEOTIDE SEQUENCE [LARGE SCALE GENOMIC DNA]</scope>
    <source>
        <strain evidence="2 5">DSM 23020</strain>
    </source>
</reference>
<accession>A0A1H8H6E2</accession>
<evidence type="ECO:0000313" key="3">
    <source>
        <dbReference type="EMBL" id="SEN51564.1"/>
    </source>
</evidence>
<gene>
    <name evidence="2" type="ORF">KP014_21325</name>
    <name evidence="3" type="ORF">SAMN04487895_101764</name>
</gene>
<dbReference type="Proteomes" id="UP000198809">
    <property type="component" value="Unassembled WGS sequence"/>
</dbReference>
<keyword evidence="5" id="KW-1185">Reference proteome</keyword>
<dbReference type="PROSITE" id="PS51750">
    <property type="entry name" value="BRO_N"/>
    <property type="match status" value="1"/>
</dbReference>